<dbReference type="RefSeq" id="WP_254012917.1">
    <property type="nucleotide sequence ID" value="NZ_JAMZMM010000173.1"/>
</dbReference>
<evidence type="ECO:0000313" key="3">
    <source>
        <dbReference type="Proteomes" id="UP001204953"/>
    </source>
</evidence>
<evidence type="ECO:0000313" key="2">
    <source>
        <dbReference type="EMBL" id="MCP2730152.1"/>
    </source>
</evidence>
<proteinExistence type="predicted"/>
<accession>A0AAE3GU81</accession>
<keyword evidence="3" id="KW-1185">Reference proteome</keyword>
<dbReference type="AlphaFoldDB" id="A0AAE3GU81"/>
<dbReference type="EMBL" id="JAMZMM010000173">
    <property type="protein sequence ID" value="MCP2730152.1"/>
    <property type="molecule type" value="Genomic_DNA"/>
</dbReference>
<comment type="caution">
    <text evidence="2">The sequence shown here is derived from an EMBL/GenBank/DDBJ whole genome shotgun (WGS) entry which is preliminary data.</text>
</comment>
<gene>
    <name evidence="2" type="ORF">NJ959_17100</name>
</gene>
<dbReference type="Proteomes" id="UP001204953">
    <property type="component" value="Unassembled WGS sequence"/>
</dbReference>
<sequence length="630" mass="71677">MTNYTKNYHSNSNLTLLDSTHCPLPIHSPTLTIIQQNDTPIECRLTFQITPQLYQQIETQSLFNLKPELRGSLANGNFQPQPNIEIEATLQPDLLPHLTENITNPDAAITYLQNISQSEPENPLLSTENWFALQVKQPQESGETGYRTFWYYVNPSTLTKENISSEEITEAMVNFFSDWTDTNLSDLSQNTFTQTFDSLTQAFQELADTTLTATTDTLTEILEDISNTFEELIDIPDEDIPEDIPANRTIFEAMVNFFTEDDWGYAKIKEQPSLRLAFEGKNGKWTCYAKAREKQRQFLFYSICPITAPKNKRKTLAEFITRVNSGMVIGNFELDFDSGEICYKTSLEIHSDLLSFALIKSLVYPNVRMMDKYLPGIQSIIFDKITPESAIRLIEEIEVSPPSSNSAPSNNLSDQITPESAIQLIESSQVSPPPSNSAPSNNLTDELPIVIPKSKKKTKSKPSPPTESQTPSEKRVTESDILSRLTQSDLLKFEKISQLKGKFEKPMPQSILEGIKTELITRLGEEGSEIFTLSHQIFAASNFDARQIRFIRRYSELEHLIQVQIEEVISQSSGDEDFEPTLEKWEKMKLSTKDRLQQIAKYDISPQQEIDMLMEITRIREELAVAKKKS</sequence>
<evidence type="ECO:0000256" key="1">
    <source>
        <dbReference type="SAM" id="MobiDB-lite"/>
    </source>
</evidence>
<organism evidence="2 3">
    <name type="scientific">Limnofasciculus baicalensis BBK-W-15</name>
    <dbReference type="NCBI Taxonomy" id="2699891"/>
    <lineage>
        <taxon>Bacteria</taxon>
        <taxon>Bacillati</taxon>
        <taxon>Cyanobacteriota</taxon>
        <taxon>Cyanophyceae</taxon>
        <taxon>Coleofasciculales</taxon>
        <taxon>Coleofasciculaceae</taxon>
        <taxon>Limnofasciculus</taxon>
        <taxon>Limnofasciculus baicalensis</taxon>
    </lineage>
</organism>
<name>A0AAE3GU81_9CYAN</name>
<protein>
    <submittedName>
        <fullName evidence="2">YbjN domain-containing protein</fullName>
    </submittedName>
</protein>
<feature type="region of interest" description="Disordered" evidence="1">
    <location>
        <begin position="426"/>
        <end position="480"/>
    </location>
</feature>
<reference evidence="2" key="1">
    <citation type="submission" date="2022-06" db="EMBL/GenBank/DDBJ databases">
        <title>New cyanobacteria of genus Symplocastrum in benthos of Lake Baikal.</title>
        <authorList>
            <person name="Sorokovikova E."/>
            <person name="Tikhonova I."/>
            <person name="Krasnopeev A."/>
            <person name="Evseev P."/>
            <person name="Gladkikh A."/>
            <person name="Belykh O."/>
        </authorList>
    </citation>
    <scope>NUCLEOTIDE SEQUENCE</scope>
    <source>
        <strain evidence="2">BBK-W-15</strain>
    </source>
</reference>